<evidence type="ECO:0000256" key="1">
    <source>
        <dbReference type="ARBA" id="ARBA00004141"/>
    </source>
</evidence>
<gene>
    <name evidence="7" type="ORF">QLQ16_13460</name>
</gene>
<dbReference type="PANTHER" id="PTHR32322">
    <property type="entry name" value="INNER MEMBRANE TRANSPORTER"/>
    <property type="match status" value="1"/>
</dbReference>
<name>A0ABT6X9Q5_9BURK</name>
<comment type="caution">
    <text evidence="7">The sequence shown here is derived from an EMBL/GenBank/DDBJ whole genome shotgun (WGS) entry which is preliminary data.</text>
</comment>
<dbReference type="InterPro" id="IPR050638">
    <property type="entry name" value="AA-Vitamin_Transporters"/>
</dbReference>
<proteinExistence type="predicted"/>
<evidence type="ECO:0000313" key="7">
    <source>
        <dbReference type="EMBL" id="MDI9234839.1"/>
    </source>
</evidence>
<feature type="domain" description="EamA" evidence="6">
    <location>
        <begin position="157"/>
        <end position="290"/>
    </location>
</feature>
<keyword evidence="4 5" id="KW-0472">Membrane</keyword>
<evidence type="ECO:0000256" key="3">
    <source>
        <dbReference type="ARBA" id="ARBA00022989"/>
    </source>
</evidence>
<evidence type="ECO:0000256" key="2">
    <source>
        <dbReference type="ARBA" id="ARBA00022692"/>
    </source>
</evidence>
<accession>A0ABT6X9Q5</accession>
<dbReference type="RefSeq" id="WP_283225183.1">
    <property type="nucleotide sequence ID" value="NZ_JASGBH010000010.1"/>
</dbReference>
<dbReference type="InterPro" id="IPR000620">
    <property type="entry name" value="EamA_dom"/>
</dbReference>
<organism evidence="7 8">
    <name type="scientific">Limnohabitans lacus</name>
    <dbReference type="NCBI Taxonomy" id="3045173"/>
    <lineage>
        <taxon>Bacteria</taxon>
        <taxon>Pseudomonadati</taxon>
        <taxon>Pseudomonadota</taxon>
        <taxon>Betaproteobacteria</taxon>
        <taxon>Burkholderiales</taxon>
        <taxon>Comamonadaceae</taxon>
        <taxon>Limnohabitans</taxon>
    </lineage>
</organism>
<evidence type="ECO:0000259" key="6">
    <source>
        <dbReference type="Pfam" id="PF00892"/>
    </source>
</evidence>
<feature type="transmembrane region" description="Helical" evidence="5">
    <location>
        <begin position="248"/>
        <end position="267"/>
    </location>
</feature>
<evidence type="ECO:0000256" key="4">
    <source>
        <dbReference type="ARBA" id="ARBA00023136"/>
    </source>
</evidence>
<dbReference type="Proteomes" id="UP001431902">
    <property type="component" value="Unassembled WGS sequence"/>
</dbReference>
<dbReference type="EMBL" id="JASGBH010000010">
    <property type="protein sequence ID" value="MDI9234839.1"/>
    <property type="molecule type" value="Genomic_DNA"/>
</dbReference>
<keyword evidence="3 5" id="KW-1133">Transmembrane helix</keyword>
<feature type="transmembrane region" description="Helical" evidence="5">
    <location>
        <begin position="99"/>
        <end position="117"/>
    </location>
</feature>
<feature type="domain" description="EamA" evidence="6">
    <location>
        <begin position="14"/>
        <end position="139"/>
    </location>
</feature>
<sequence>MNTPNAKGWLADFLILSAIWGSSFLFMRLASAELGALPTAALRVTIAALFLLPLLLAKGHGPTLRQHWKPIFFVGLLNSGIPFVLYSFAVLHISTGLSSILNATVPLFGALVAWAWLGDKPTVSRSVGLAIGFGGVVLLAGGQASFKPNASGIAPAWAVLACLAATTCYALSASFTKKHIPSLPPLVTATGSQLGASLALAVPALWFRPEHLPSATALWSLITVGVLCTGVAYILYFKLIENAGPARALTVTFLVPVFAIAYGVLLLGESVTAWMVACGAVILVGTALSSGLVKLPGRWTGKSRT</sequence>
<protein>
    <submittedName>
        <fullName evidence="7">DMT family transporter</fullName>
    </submittedName>
</protein>
<dbReference type="PANTHER" id="PTHR32322:SF9">
    <property type="entry name" value="AMINO-ACID METABOLITE EFFLUX PUMP-RELATED"/>
    <property type="match status" value="1"/>
</dbReference>
<feature type="transmembrane region" description="Helical" evidence="5">
    <location>
        <begin position="71"/>
        <end position="93"/>
    </location>
</feature>
<reference evidence="7" key="1">
    <citation type="submission" date="2023-05" db="EMBL/GenBank/DDBJ databases">
        <title>Limnohabitans sp. strain HM2-2 Genome sequencing and assembly.</title>
        <authorList>
            <person name="Jung Y."/>
        </authorList>
    </citation>
    <scope>NUCLEOTIDE SEQUENCE</scope>
    <source>
        <strain evidence="7">HM2-2</strain>
    </source>
</reference>
<feature type="transmembrane region" description="Helical" evidence="5">
    <location>
        <begin position="218"/>
        <end position="236"/>
    </location>
</feature>
<feature type="transmembrane region" description="Helical" evidence="5">
    <location>
        <begin position="273"/>
        <end position="295"/>
    </location>
</feature>
<feature type="transmembrane region" description="Helical" evidence="5">
    <location>
        <begin position="40"/>
        <end position="59"/>
    </location>
</feature>
<keyword evidence="8" id="KW-1185">Reference proteome</keyword>
<dbReference type="InterPro" id="IPR037185">
    <property type="entry name" value="EmrE-like"/>
</dbReference>
<evidence type="ECO:0000256" key="5">
    <source>
        <dbReference type="SAM" id="Phobius"/>
    </source>
</evidence>
<keyword evidence="2 5" id="KW-0812">Transmembrane</keyword>
<evidence type="ECO:0000313" key="8">
    <source>
        <dbReference type="Proteomes" id="UP001431902"/>
    </source>
</evidence>
<comment type="subcellular location">
    <subcellularLocation>
        <location evidence="1">Membrane</location>
        <topology evidence="1">Multi-pass membrane protein</topology>
    </subcellularLocation>
</comment>
<feature type="transmembrane region" description="Helical" evidence="5">
    <location>
        <begin position="129"/>
        <end position="146"/>
    </location>
</feature>
<feature type="transmembrane region" description="Helical" evidence="5">
    <location>
        <begin position="9"/>
        <end position="28"/>
    </location>
</feature>
<dbReference type="SUPFAM" id="SSF103481">
    <property type="entry name" value="Multidrug resistance efflux transporter EmrE"/>
    <property type="match status" value="2"/>
</dbReference>
<feature type="transmembrane region" description="Helical" evidence="5">
    <location>
        <begin position="152"/>
        <end position="171"/>
    </location>
</feature>
<dbReference type="Pfam" id="PF00892">
    <property type="entry name" value="EamA"/>
    <property type="match status" value="2"/>
</dbReference>